<dbReference type="Gene3D" id="1.25.40.10">
    <property type="entry name" value="Tetratricopeptide repeat domain"/>
    <property type="match status" value="1"/>
</dbReference>
<dbReference type="SUPFAM" id="SSF48452">
    <property type="entry name" value="TPR-like"/>
    <property type="match status" value="2"/>
</dbReference>
<dbReference type="eggNOG" id="COG0457">
    <property type="taxonomic scope" value="Bacteria"/>
</dbReference>
<dbReference type="Pfam" id="PF13176">
    <property type="entry name" value="TPR_7"/>
    <property type="match status" value="1"/>
</dbReference>
<dbReference type="InterPro" id="IPR036457">
    <property type="entry name" value="PPM-type-like_dom_sf"/>
</dbReference>
<sequence length="674" mass="77950">MINSANIGLKVSGYTLLFVVMLLLACPVLGQPTNKKQLLQDNKIERLKLLYKSTKSDTSRVKILNQLYKELISSEPLQAKKYAEEALNISEKLNYFLGIAKSSDNVGNVYYDQGAYLQALEYYHKSLKFKEKLGNKIQVSKAYNKLANTYVRKGDQKSGREFYEKSLKLSQDIGYNKGVITTLTNLGSYYNSVADYEKALEYHLKAIQVEGLDDKKVLAYNYNRIGDLYLRKSDYSLALRYYRQELLVARTDGDDVEMQKAYRGISEVYAKRNDYQKAYEYYQLFAQTKELITQRKSKEKIKEIQSLFDAQKKQNLTEILLLTQNQKIKDDRIAQRNKLLGVVAFAFVAVLTLAFFFYRNNVRTQRINQLLEKKSKELEENSTELKKQIQQNIAKEEAINRQKRTLEQALDEIERKNKNITASINYAKRIQESMLPFSEEITRHLPEHFIFFKPRDIVSGDFYYFTTKNGKIIIAEVDCTGHGVPGAIMSMLGNDYLNQIINLQGITSPDQVLNELHKNIRTTLKQDETENRDGMDIALIVIDPETRTLEFAGASSPLTLMQNGEMDILLSSELPIGGFQKDKERVFTKHTVSFAEPTTFYVFSDGFQDQFGGPRGRRFAKKKLRKLLFEIHEKPMVEQKKMLDNTLKDWMYDPKHKREHKQIDDILVIGVHLG</sequence>
<dbReference type="InterPro" id="IPR019734">
    <property type="entry name" value="TPR_rpt"/>
</dbReference>
<evidence type="ECO:0000313" key="5">
    <source>
        <dbReference type="EMBL" id="EAY29403.1"/>
    </source>
</evidence>
<dbReference type="AlphaFoldDB" id="A1ZJV0"/>
<keyword evidence="1" id="KW-0802">TPR repeat</keyword>
<dbReference type="RefSeq" id="WP_002696440.1">
    <property type="nucleotide sequence ID" value="NZ_AAWS01000011.1"/>
</dbReference>
<dbReference type="SMART" id="SM00028">
    <property type="entry name" value="TPR"/>
    <property type="match status" value="4"/>
</dbReference>
<evidence type="ECO:0000256" key="1">
    <source>
        <dbReference type="PROSITE-ProRule" id="PRU00339"/>
    </source>
</evidence>
<keyword evidence="5" id="KW-0418">Kinase</keyword>
<dbReference type="PROSITE" id="PS50005">
    <property type="entry name" value="TPR"/>
    <property type="match status" value="4"/>
</dbReference>
<dbReference type="OrthoDB" id="1119265at2"/>
<evidence type="ECO:0000256" key="3">
    <source>
        <dbReference type="SAM" id="Phobius"/>
    </source>
</evidence>
<reference evidence="5 6" key="1">
    <citation type="submission" date="2007-01" db="EMBL/GenBank/DDBJ databases">
        <authorList>
            <person name="Haygood M."/>
            <person name="Podell S."/>
            <person name="Anderson C."/>
            <person name="Hopkinson B."/>
            <person name="Roe K."/>
            <person name="Barbeau K."/>
            <person name="Gaasterland T."/>
            <person name="Ferriera S."/>
            <person name="Johnson J."/>
            <person name="Kravitz S."/>
            <person name="Beeson K."/>
            <person name="Sutton G."/>
            <person name="Rogers Y.-H."/>
            <person name="Friedman R."/>
            <person name="Frazier M."/>
            <person name="Venter J.C."/>
        </authorList>
    </citation>
    <scope>NUCLEOTIDE SEQUENCE [LARGE SCALE GENOMIC DNA]</scope>
    <source>
        <strain evidence="5 6">ATCC 23134</strain>
    </source>
</reference>
<feature type="repeat" description="TPR" evidence="1">
    <location>
        <begin position="219"/>
        <end position="252"/>
    </location>
</feature>
<comment type="caution">
    <text evidence="5">The sequence shown here is derived from an EMBL/GenBank/DDBJ whole genome shotgun (WGS) entry which is preliminary data.</text>
</comment>
<keyword evidence="5" id="KW-0808">Transferase</keyword>
<feature type="repeat" description="TPR" evidence="1">
    <location>
        <begin position="140"/>
        <end position="173"/>
    </location>
</feature>
<dbReference type="GO" id="GO:0004674">
    <property type="term" value="F:protein serine/threonine kinase activity"/>
    <property type="evidence" value="ECO:0007669"/>
    <property type="project" value="UniProtKB-KW"/>
</dbReference>
<dbReference type="InterPro" id="IPR011990">
    <property type="entry name" value="TPR-like_helical_dom_sf"/>
</dbReference>
<feature type="repeat" description="TPR" evidence="1">
    <location>
        <begin position="180"/>
        <end position="213"/>
    </location>
</feature>
<feature type="domain" description="PPM-type phosphatase" evidence="4">
    <location>
        <begin position="469"/>
        <end position="671"/>
    </location>
</feature>
<keyword evidence="6" id="KW-1185">Reference proteome</keyword>
<keyword evidence="3" id="KW-1133">Transmembrane helix</keyword>
<feature type="repeat" description="TPR" evidence="1">
    <location>
        <begin position="100"/>
        <end position="133"/>
    </location>
</feature>
<dbReference type="EMBL" id="AAWS01000011">
    <property type="protein sequence ID" value="EAY29403.1"/>
    <property type="molecule type" value="Genomic_DNA"/>
</dbReference>
<evidence type="ECO:0000256" key="2">
    <source>
        <dbReference type="SAM" id="Coils"/>
    </source>
</evidence>
<evidence type="ECO:0000313" key="6">
    <source>
        <dbReference type="Proteomes" id="UP000004095"/>
    </source>
</evidence>
<organism evidence="5 6">
    <name type="scientific">Microscilla marina ATCC 23134</name>
    <dbReference type="NCBI Taxonomy" id="313606"/>
    <lineage>
        <taxon>Bacteria</taxon>
        <taxon>Pseudomonadati</taxon>
        <taxon>Bacteroidota</taxon>
        <taxon>Cytophagia</taxon>
        <taxon>Cytophagales</taxon>
        <taxon>Microscillaceae</taxon>
        <taxon>Microscilla</taxon>
    </lineage>
</organism>
<gene>
    <name evidence="5" type="ORF">M23134_01459</name>
</gene>
<evidence type="ECO:0000259" key="4">
    <source>
        <dbReference type="Pfam" id="PF07228"/>
    </source>
</evidence>
<dbReference type="Gene3D" id="3.60.40.10">
    <property type="entry name" value="PPM-type phosphatase domain"/>
    <property type="match status" value="1"/>
</dbReference>
<dbReference type="eggNOG" id="COG2208">
    <property type="taxonomic scope" value="Bacteria"/>
</dbReference>
<dbReference type="Pfam" id="PF13374">
    <property type="entry name" value="TPR_10"/>
    <property type="match status" value="1"/>
</dbReference>
<feature type="coiled-coil region" evidence="2">
    <location>
        <begin position="361"/>
        <end position="423"/>
    </location>
</feature>
<dbReference type="InterPro" id="IPR001932">
    <property type="entry name" value="PPM-type_phosphatase-like_dom"/>
</dbReference>
<keyword evidence="3" id="KW-0472">Membrane</keyword>
<protein>
    <submittedName>
        <fullName evidence="5">Serine/threonine protein kinases</fullName>
    </submittedName>
</protein>
<name>A1ZJV0_MICM2</name>
<dbReference type="PANTHER" id="PTHR10098">
    <property type="entry name" value="RAPSYN-RELATED"/>
    <property type="match status" value="1"/>
</dbReference>
<keyword evidence="3" id="KW-0812">Transmembrane</keyword>
<accession>A1ZJV0</accession>
<dbReference type="Proteomes" id="UP000004095">
    <property type="component" value="Unassembled WGS sequence"/>
</dbReference>
<proteinExistence type="predicted"/>
<dbReference type="Pfam" id="PF07228">
    <property type="entry name" value="SpoIIE"/>
    <property type="match status" value="1"/>
</dbReference>
<keyword evidence="2" id="KW-0175">Coiled coil</keyword>
<feature type="transmembrane region" description="Helical" evidence="3">
    <location>
        <begin position="339"/>
        <end position="358"/>
    </location>
</feature>
<dbReference type="Pfam" id="PF13424">
    <property type="entry name" value="TPR_12"/>
    <property type="match status" value="1"/>
</dbReference>
<keyword evidence="5" id="KW-0723">Serine/threonine-protein kinase</keyword>